<keyword evidence="2 4" id="KW-0472">Membrane</keyword>
<dbReference type="InterPro" id="IPR006665">
    <property type="entry name" value="OmpA-like"/>
</dbReference>
<evidence type="ECO:0000256" key="4">
    <source>
        <dbReference type="PROSITE-ProRule" id="PRU00473"/>
    </source>
</evidence>
<evidence type="ECO:0000256" key="3">
    <source>
        <dbReference type="ARBA" id="ARBA00023237"/>
    </source>
</evidence>
<keyword evidence="3" id="KW-0998">Cell outer membrane</keyword>
<dbReference type="PROSITE" id="PS51123">
    <property type="entry name" value="OMPA_2"/>
    <property type="match status" value="1"/>
</dbReference>
<dbReference type="PANTHER" id="PTHR30329">
    <property type="entry name" value="STATOR ELEMENT OF FLAGELLAR MOTOR COMPLEX"/>
    <property type="match status" value="1"/>
</dbReference>
<feature type="chain" id="PRO_5018112477" evidence="5">
    <location>
        <begin position="27"/>
        <end position="343"/>
    </location>
</feature>
<evidence type="ECO:0000313" key="7">
    <source>
        <dbReference type="EMBL" id="RQP24281.1"/>
    </source>
</evidence>
<reference evidence="7 8" key="2">
    <citation type="submission" date="2018-12" db="EMBL/GenBank/DDBJ databases">
        <title>Rhizobacter gummiphilus sp. nov., a rubber-degrading bacterium isolated from the soil of a botanical garden in Japan.</title>
        <authorList>
            <person name="Shunsuke S.S."/>
        </authorList>
    </citation>
    <scope>NUCLEOTIDE SEQUENCE [LARGE SCALE GENOMIC DNA]</scope>
    <source>
        <strain evidence="7 8">S-16</strain>
    </source>
</reference>
<dbReference type="RefSeq" id="WP_124540805.1">
    <property type="nucleotide sequence ID" value="NZ_QUSW01000003.1"/>
</dbReference>
<comment type="subcellular location">
    <subcellularLocation>
        <location evidence="1">Cell outer membrane</location>
    </subcellularLocation>
</comment>
<dbReference type="AlphaFoldDB" id="A0A3N7HTR4"/>
<dbReference type="SUPFAM" id="SSF103088">
    <property type="entry name" value="OmpA-like"/>
    <property type="match status" value="1"/>
</dbReference>
<proteinExistence type="predicted"/>
<dbReference type="OrthoDB" id="345640at2"/>
<dbReference type="GO" id="GO:0009279">
    <property type="term" value="C:cell outer membrane"/>
    <property type="evidence" value="ECO:0007669"/>
    <property type="project" value="UniProtKB-SubCell"/>
</dbReference>
<feature type="signal peptide" evidence="5">
    <location>
        <begin position="1"/>
        <end position="26"/>
    </location>
</feature>
<evidence type="ECO:0000313" key="8">
    <source>
        <dbReference type="Proteomes" id="UP000267464"/>
    </source>
</evidence>
<dbReference type="PANTHER" id="PTHR30329:SF21">
    <property type="entry name" value="LIPOPROTEIN YIAD-RELATED"/>
    <property type="match status" value="1"/>
</dbReference>
<evidence type="ECO:0000256" key="2">
    <source>
        <dbReference type="ARBA" id="ARBA00023136"/>
    </source>
</evidence>
<dbReference type="CDD" id="cd07185">
    <property type="entry name" value="OmpA_C-like"/>
    <property type="match status" value="1"/>
</dbReference>
<reference evidence="7 8" key="1">
    <citation type="submission" date="2018-08" db="EMBL/GenBank/DDBJ databases">
        <authorList>
            <person name="Khan S.A."/>
            <person name="Jeon C.O."/>
            <person name="Chun B.H."/>
            <person name="Jeong S.E."/>
        </authorList>
    </citation>
    <scope>NUCLEOTIDE SEQUENCE [LARGE SCALE GENOMIC DNA]</scope>
    <source>
        <strain evidence="7 8">S-16</strain>
    </source>
</reference>
<dbReference type="InterPro" id="IPR036737">
    <property type="entry name" value="OmpA-like_sf"/>
</dbReference>
<dbReference type="EMBL" id="QUSW01000003">
    <property type="protein sequence ID" value="RQP24281.1"/>
    <property type="molecule type" value="Genomic_DNA"/>
</dbReference>
<dbReference type="InterPro" id="IPR050330">
    <property type="entry name" value="Bact_OuterMem_StrucFunc"/>
</dbReference>
<dbReference type="Proteomes" id="UP000267464">
    <property type="component" value="Unassembled WGS sequence"/>
</dbReference>
<evidence type="ECO:0000256" key="5">
    <source>
        <dbReference type="SAM" id="SignalP"/>
    </source>
</evidence>
<evidence type="ECO:0000256" key="1">
    <source>
        <dbReference type="ARBA" id="ARBA00004442"/>
    </source>
</evidence>
<organism evidence="7 8">
    <name type="scientific">Piscinibacter terrae</name>
    <dbReference type="NCBI Taxonomy" id="2496871"/>
    <lineage>
        <taxon>Bacteria</taxon>
        <taxon>Pseudomonadati</taxon>
        <taxon>Pseudomonadota</taxon>
        <taxon>Betaproteobacteria</taxon>
        <taxon>Burkholderiales</taxon>
        <taxon>Sphaerotilaceae</taxon>
        <taxon>Piscinibacter</taxon>
    </lineage>
</organism>
<gene>
    <name evidence="7" type="ORF">DZC73_13320</name>
</gene>
<dbReference type="PRINTS" id="PR01021">
    <property type="entry name" value="OMPADOMAIN"/>
</dbReference>
<sequence>MKFQPGRLLVLLALLCSAAASPWAVADAPTKDAPGSADHPLLARFPGSVLIGYQQMQWEQTMFPSSMKIDKSQKDEFASPVVVEGKITRAFYLGQVGKSRLEVFRNYQDALMKAGLQVKVLCETNCVDIIWHYKKFGNGFSWTKGDIPATTGGRFSLTSALGTDEVRFLYGVLNRNGQQVHVAVATTAAAYSSTNMPATFVEIAEPKAMTSGQVTVNLDAVALQAGLQNDGKVALYGIYFETGKSEVKPESKGQLDEMAKLLQSQPALKVYIVGHTDNQGTLDSNVTLSQQRAQAVAAALAAAPYKIDAKRMVARGVASLAPVASNAADEGRARNRRVELVLQ</sequence>
<keyword evidence="8" id="KW-1185">Reference proteome</keyword>
<name>A0A3N7HTR4_9BURK</name>
<dbReference type="Pfam" id="PF16234">
    <property type="entry name" value="DUF4892"/>
    <property type="match status" value="1"/>
</dbReference>
<evidence type="ECO:0000259" key="6">
    <source>
        <dbReference type="PROSITE" id="PS51123"/>
    </source>
</evidence>
<comment type="caution">
    <text evidence="7">The sequence shown here is derived from an EMBL/GenBank/DDBJ whole genome shotgun (WGS) entry which is preliminary data.</text>
</comment>
<dbReference type="InterPro" id="IPR032608">
    <property type="entry name" value="DUF4892"/>
</dbReference>
<dbReference type="Pfam" id="PF00691">
    <property type="entry name" value="OmpA"/>
    <property type="match status" value="1"/>
</dbReference>
<protein>
    <submittedName>
        <fullName evidence="7">DUF4892 domain-containing protein</fullName>
    </submittedName>
</protein>
<accession>A0A3N7HTR4</accession>
<feature type="domain" description="OmpA-like" evidence="6">
    <location>
        <begin position="227"/>
        <end position="343"/>
    </location>
</feature>
<keyword evidence="5" id="KW-0732">Signal</keyword>
<dbReference type="Gene3D" id="3.30.1330.60">
    <property type="entry name" value="OmpA-like domain"/>
    <property type="match status" value="1"/>
</dbReference>
<dbReference type="InterPro" id="IPR006664">
    <property type="entry name" value="OMP_bac"/>
</dbReference>